<name>B5G1H3_TAEGU</name>
<reference evidence="1" key="1">
    <citation type="journal article" date="2006" name="Proc. Natl. Acad. Sci. U.S.A.">
        <title>A molecular neuroethological approach for identifying and characterizing a cascade of behaviorally regulated genes.</title>
        <authorList>
            <person name="Wada K."/>
            <person name="Howard J.T."/>
            <person name="McConnell P."/>
            <person name="Whitney O."/>
            <person name="Lints T."/>
            <person name="Rivas M.V."/>
            <person name="Horita H."/>
            <person name="Patterson M.A."/>
            <person name="White S.A."/>
            <person name="Scharff C."/>
            <person name="Haesler S."/>
            <person name="Zhao S."/>
            <person name="Sakaguchi H."/>
            <person name="Hagiwara M."/>
            <person name="Shiraki T."/>
            <person name="Hirozane-Kishikawa T."/>
            <person name="Skene P."/>
            <person name="Hayashizaki Y."/>
            <person name="Carninci P."/>
            <person name="Jarvis E.D."/>
        </authorList>
    </citation>
    <scope>NUCLEOTIDE SEQUENCE</scope>
    <source>
        <tissue evidence="1">Whole brain</tissue>
    </source>
</reference>
<evidence type="ECO:0000313" key="1">
    <source>
        <dbReference type="EMBL" id="ACH45134.1"/>
    </source>
</evidence>
<accession>B5G1H3</accession>
<sequence length="37" mass="4526">MELWIIQTNQTQMPLRCLLDRFPVRGQKKKKNKSPWI</sequence>
<dbReference type="EMBL" id="DQ215553">
    <property type="protein sequence ID" value="ACH45134.1"/>
    <property type="molecule type" value="mRNA"/>
</dbReference>
<dbReference type="AlphaFoldDB" id="B5G1H3"/>
<feature type="non-terminal residue" evidence="1">
    <location>
        <position position="37"/>
    </location>
</feature>
<protein>
    <submittedName>
        <fullName evidence="1">Putative CUG triplet repeat RNA binding protein 2</fullName>
    </submittedName>
</protein>
<organism evidence="1">
    <name type="scientific">Taeniopygia guttata</name>
    <name type="common">Zebra finch</name>
    <name type="synonym">Poephila guttata</name>
    <dbReference type="NCBI Taxonomy" id="59729"/>
    <lineage>
        <taxon>Eukaryota</taxon>
        <taxon>Metazoa</taxon>
        <taxon>Chordata</taxon>
        <taxon>Craniata</taxon>
        <taxon>Vertebrata</taxon>
        <taxon>Euteleostomi</taxon>
        <taxon>Archelosauria</taxon>
        <taxon>Archosauria</taxon>
        <taxon>Dinosauria</taxon>
        <taxon>Saurischia</taxon>
        <taxon>Theropoda</taxon>
        <taxon>Coelurosauria</taxon>
        <taxon>Aves</taxon>
        <taxon>Neognathae</taxon>
        <taxon>Neoaves</taxon>
        <taxon>Telluraves</taxon>
        <taxon>Australaves</taxon>
        <taxon>Passeriformes</taxon>
        <taxon>Passeroidea</taxon>
        <taxon>Estrildidae</taxon>
        <taxon>Estrildinae</taxon>
        <taxon>Taeniopygia</taxon>
    </lineage>
</organism>
<proteinExistence type="evidence at transcript level"/>